<evidence type="ECO:0000256" key="1">
    <source>
        <dbReference type="SAM" id="SignalP"/>
    </source>
</evidence>
<dbReference type="Proteomes" id="UP000717328">
    <property type="component" value="Unassembled WGS sequence"/>
</dbReference>
<sequence>MRSLIIWTLIGTSGALANTIRNPARKAEYWNGEVHEAIMKNKTASWAARRAAGEYKSARFASLSYTPCVNGRAGEFKCNNVDLYSFKSHAQLGSATGEGSSSWGWEHAGRDFGIIAQSDGAAFIEILPTGEIDYLGRLPKTDAAAVSIWREIRFFDLTKLLKIKPEEKPKTFDPNNDASLFRGLPVGRTHNVVANPDFPYVVSVGSFPRTSQFAAGLVFIDIRDPANPKLLGYQAEDGYVHDAQCLLYRGPDTRFQGKDICYGYNEDTLTIYDVTNKANSTIISRTGYDGASYTHQGWVLDPNDQSYLVLDDELDERNKAGLAKDGFPITYIWDIRDLTKPVLTGHYKSSVKGIDHNQYVANGKSYQSNYGAGLRILDISSIPRDPTGRSVREVGYIDIYPEDDNAEGGGNVAYAGSWSSYPLYKSGWILVNTIERGAVSIIEYIFEGLLAHKAIHTVRREVYR</sequence>
<dbReference type="GO" id="GO:0005576">
    <property type="term" value="C:extracellular region"/>
    <property type="evidence" value="ECO:0007669"/>
    <property type="project" value="TreeGrafter"/>
</dbReference>
<keyword evidence="3" id="KW-1185">Reference proteome</keyword>
<keyword evidence="1" id="KW-0732">Signal</keyword>
<name>A0A9P7FUB7_9AGAR</name>
<proteinExistence type="predicted"/>
<dbReference type="EMBL" id="JABCKI010005770">
    <property type="protein sequence ID" value="KAG5638288.1"/>
    <property type="molecule type" value="Genomic_DNA"/>
</dbReference>
<dbReference type="InterPro" id="IPR027589">
    <property type="entry name" value="Choice_anch_B"/>
</dbReference>
<dbReference type="PANTHER" id="PTHR38787">
    <property type="entry name" value="REGULATORY P DOMAIN-CONTAINING PROTEIN"/>
    <property type="match status" value="1"/>
</dbReference>
<dbReference type="NCBIfam" id="TIGR04312">
    <property type="entry name" value="choice_anch_B"/>
    <property type="match status" value="1"/>
</dbReference>
<feature type="signal peptide" evidence="1">
    <location>
        <begin position="1"/>
        <end position="17"/>
    </location>
</feature>
<reference evidence="2" key="1">
    <citation type="submission" date="2021-02" db="EMBL/GenBank/DDBJ databases">
        <authorList>
            <person name="Nieuwenhuis M."/>
            <person name="Van De Peppel L.J.J."/>
        </authorList>
    </citation>
    <scope>NUCLEOTIDE SEQUENCE</scope>
    <source>
        <strain evidence="2">D49</strain>
    </source>
</reference>
<comment type="caution">
    <text evidence="2">The sequence shown here is derived from an EMBL/GenBank/DDBJ whole genome shotgun (WGS) entry which is preliminary data.</text>
</comment>
<reference evidence="2" key="2">
    <citation type="submission" date="2021-10" db="EMBL/GenBank/DDBJ databases">
        <title>Phylogenomics reveals ancestral predisposition of the termite-cultivated fungus Termitomyces towards a domesticated lifestyle.</title>
        <authorList>
            <person name="Auxier B."/>
            <person name="Grum-Grzhimaylo A."/>
            <person name="Cardenas M.E."/>
            <person name="Lodge J.D."/>
            <person name="Laessoe T."/>
            <person name="Pedersen O."/>
            <person name="Smith M.E."/>
            <person name="Kuyper T.W."/>
            <person name="Franco-Molano E.A."/>
            <person name="Baroni T.J."/>
            <person name="Aanen D.K."/>
        </authorList>
    </citation>
    <scope>NUCLEOTIDE SEQUENCE</scope>
    <source>
        <strain evidence="2">D49</strain>
    </source>
</reference>
<dbReference type="AlphaFoldDB" id="A0A9P7FUB7"/>
<evidence type="ECO:0000313" key="3">
    <source>
        <dbReference type="Proteomes" id="UP000717328"/>
    </source>
</evidence>
<accession>A0A9P7FUB7</accession>
<gene>
    <name evidence="2" type="ORF">H0H81_000813</name>
</gene>
<feature type="chain" id="PRO_5040150537" evidence="1">
    <location>
        <begin position="18"/>
        <end position="464"/>
    </location>
</feature>
<protein>
    <submittedName>
        <fullName evidence="2">Uncharacterized protein</fullName>
    </submittedName>
</protein>
<dbReference type="PANTHER" id="PTHR38787:SF3">
    <property type="entry name" value="REGULATORY P DOMAIN-CONTAINING PROTEIN"/>
    <property type="match status" value="1"/>
</dbReference>
<organism evidence="2 3">
    <name type="scientific">Sphagnurus paluster</name>
    <dbReference type="NCBI Taxonomy" id="117069"/>
    <lineage>
        <taxon>Eukaryota</taxon>
        <taxon>Fungi</taxon>
        <taxon>Dikarya</taxon>
        <taxon>Basidiomycota</taxon>
        <taxon>Agaricomycotina</taxon>
        <taxon>Agaricomycetes</taxon>
        <taxon>Agaricomycetidae</taxon>
        <taxon>Agaricales</taxon>
        <taxon>Tricholomatineae</taxon>
        <taxon>Lyophyllaceae</taxon>
        <taxon>Sphagnurus</taxon>
    </lineage>
</organism>
<dbReference type="OrthoDB" id="2099887at2759"/>
<evidence type="ECO:0000313" key="2">
    <source>
        <dbReference type="EMBL" id="KAG5638288.1"/>
    </source>
</evidence>